<dbReference type="EMBL" id="DF820456">
    <property type="protein sequence ID" value="GAK50859.1"/>
    <property type="molecule type" value="Genomic_DNA"/>
</dbReference>
<reference evidence="2" key="1">
    <citation type="journal article" date="2015" name="PeerJ">
        <title>First genomic representation of candidate bacterial phylum KSB3 points to enhanced environmental sensing as a trigger of wastewater bulking.</title>
        <authorList>
            <person name="Sekiguchi Y."/>
            <person name="Ohashi A."/>
            <person name="Parks D.H."/>
            <person name="Yamauchi T."/>
            <person name="Tyson G.W."/>
            <person name="Hugenholtz P."/>
        </authorList>
    </citation>
    <scope>NUCLEOTIDE SEQUENCE [LARGE SCALE GENOMIC DNA]</scope>
</reference>
<accession>A0A0S6VTI3</accession>
<dbReference type="Proteomes" id="UP000030700">
    <property type="component" value="Unassembled WGS sequence"/>
</dbReference>
<evidence type="ECO:0000313" key="2">
    <source>
        <dbReference type="EMBL" id="GAK50859.1"/>
    </source>
</evidence>
<dbReference type="STRING" id="1499966.U14_02100"/>
<keyword evidence="3" id="KW-1185">Reference proteome</keyword>
<dbReference type="InterPro" id="IPR038720">
    <property type="entry name" value="YprB_RNase_H-like_dom"/>
</dbReference>
<evidence type="ECO:0000313" key="3">
    <source>
        <dbReference type="Proteomes" id="UP000030700"/>
    </source>
</evidence>
<dbReference type="GO" id="GO:0003676">
    <property type="term" value="F:nucleic acid binding"/>
    <property type="evidence" value="ECO:0007669"/>
    <property type="project" value="InterPro"/>
</dbReference>
<dbReference type="AlphaFoldDB" id="A0A0S6VTI3"/>
<protein>
    <submittedName>
        <fullName evidence="2">Exonuclease-like protein</fullName>
    </submittedName>
</protein>
<gene>
    <name evidence="2" type="ORF">U14_02100</name>
</gene>
<dbReference type="GO" id="GO:0004527">
    <property type="term" value="F:exonuclease activity"/>
    <property type="evidence" value="ECO:0007669"/>
    <property type="project" value="UniProtKB-KW"/>
</dbReference>
<sequence length="285" mass="33332">MLKQTFCHLPGVGVTREQQLWSSGITSWEALLRDEAHANRPDIARELEGSLANLEKQNPRYFAERLDAQEHWRLFREFRDSVAYLDIETTGLRSYADHITSIALYDGASIFYYVHGQNISEFKRDIRKYKLLITYNGKCFDIPFLERYFDIAIPHAQIDLRYVLKRLGYSGGLKRCEQQVGIHRDGLEDVDGFMAVLFWNEYMRSKNERALETLLAYNIEDVLNLEYLMIHSYNLHVGFTPFAQTLTLPMPNKPENPFTPDAAVINRLRRRMGGRPDWRGGMRWS</sequence>
<dbReference type="InterPro" id="IPR012337">
    <property type="entry name" value="RNaseH-like_sf"/>
</dbReference>
<dbReference type="PANTHER" id="PTHR38462:SF1">
    <property type="entry name" value="YPRB RIBONUCLEASE H-LIKE DOMAIN-CONTAINING PROTEIN"/>
    <property type="match status" value="1"/>
</dbReference>
<keyword evidence="2" id="KW-0378">Hydrolase</keyword>
<proteinExistence type="predicted"/>
<dbReference type="Pfam" id="PF13482">
    <property type="entry name" value="RNase_H_2"/>
    <property type="match status" value="1"/>
</dbReference>
<keyword evidence="2" id="KW-0269">Exonuclease</keyword>
<dbReference type="Gene3D" id="3.30.420.10">
    <property type="entry name" value="Ribonuclease H-like superfamily/Ribonuclease H"/>
    <property type="match status" value="1"/>
</dbReference>
<feature type="domain" description="YprB ribonuclease H-like" evidence="1">
    <location>
        <begin position="83"/>
        <end position="231"/>
    </location>
</feature>
<name>A0A0S6VTI3_9BACT</name>
<organism evidence="2">
    <name type="scientific">Candidatus Moduliflexus flocculans</name>
    <dbReference type="NCBI Taxonomy" id="1499966"/>
    <lineage>
        <taxon>Bacteria</taxon>
        <taxon>Candidatus Moduliflexota</taxon>
        <taxon>Candidatus Moduliflexia</taxon>
        <taxon>Candidatus Moduliflexales</taxon>
        <taxon>Candidatus Moduliflexaceae</taxon>
    </lineage>
</organism>
<dbReference type="PANTHER" id="PTHR38462">
    <property type="entry name" value="EXONUCLEASE-LIKE PROTEIN"/>
    <property type="match status" value="1"/>
</dbReference>
<dbReference type="SUPFAM" id="SSF53098">
    <property type="entry name" value="Ribonuclease H-like"/>
    <property type="match status" value="1"/>
</dbReference>
<dbReference type="InterPro" id="IPR036397">
    <property type="entry name" value="RNaseH_sf"/>
</dbReference>
<dbReference type="HOGENOM" id="CLU_073770_0_0_0"/>
<keyword evidence="2" id="KW-0540">Nuclease</keyword>
<evidence type="ECO:0000259" key="1">
    <source>
        <dbReference type="Pfam" id="PF13482"/>
    </source>
</evidence>